<organism evidence="1 2">
    <name type="scientific">Hypoxylon rubiginosum</name>
    <dbReference type="NCBI Taxonomy" id="110542"/>
    <lineage>
        <taxon>Eukaryota</taxon>
        <taxon>Fungi</taxon>
        <taxon>Dikarya</taxon>
        <taxon>Ascomycota</taxon>
        <taxon>Pezizomycotina</taxon>
        <taxon>Sordariomycetes</taxon>
        <taxon>Xylariomycetidae</taxon>
        <taxon>Xylariales</taxon>
        <taxon>Hypoxylaceae</taxon>
        <taxon>Hypoxylon</taxon>
    </lineage>
</organism>
<accession>A0ACB9YZJ4</accession>
<keyword evidence="2" id="KW-1185">Reference proteome</keyword>
<dbReference type="Proteomes" id="UP001497700">
    <property type="component" value="Unassembled WGS sequence"/>
</dbReference>
<name>A0ACB9YZJ4_9PEZI</name>
<dbReference type="EMBL" id="MU393488">
    <property type="protein sequence ID" value="KAI4864315.1"/>
    <property type="molecule type" value="Genomic_DNA"/>
</dbReference>
<evidence type="ECO:0000313" key="1">
    <source>
        <dbReference type="EMBL" id="KAI4864315.1"/>
    </source>
</evidence>
<comment type="caution">
    <text evidence="1">The sequence shown here is derived from an EMBL/GenBank/DDBJ whole genome shotgun (WGS) entry which is preliminary data.</text>
</comment>
<reference evidence="1 2" key="1">
    <citation type="journal article" date="2022" name="New Phytol.">
        <title>Ecological generalism drives hyperdiversity of secondary metabolite gene clusters in xylarialean endophytes.</title>
        <authorList>
            <person name="Franco M.E.E."/>
            <person name="Wisecaver J.H."/>
            <person name="Arnold A.E."/>
            <person name="Ju Y.M."/>
            <person name="Slot J.C."/>
            <person name="Ahrendt S."/>
            <person name="Moore L.P."/>
            <person name="Eastman K.E."/>
            <person name="Scott K."/>
            <person name="Konkel Z."/>
            <person name="Mondo S.J."/>
            <person name="Kuo A."/>
            <person name="Hayes R.D."/>
            <person name="Haridas S."/>
            <person name="Andreopoulos B."/>
            <person name="Riley R."/>
            <person name="LaButti K."/>
            <person name="Pangilinan J."/>
            <person name="Lipzen A."/>
            <person name="Amirebrahimi M."/>
            <person name="Yan J."/>
            <person name="Adam C."/>
            <person name="Keymanesh K."/>
            <person name="Ng V."/>
            <person name="Louie K."/>
            <person name="Northen T."/>
            <person name="Drula E."/>
            <person name="Henrissat B."/>
            <person name="Hsieh H.M."/>
            <person name="Youens-Clark K."/>
            <person name="Lutzoni F."/>
            <person name="Miadlikowska J."/>
            <person name="Eastwood D.C."/>
            <person name="Hamelin R.C."/>
            <person name="Grigoriev I.V."/>
            <person name="U'Ren J.M."/>
        </authorList>
    </citation>
    <scope>NUCLEOTIDE SEQUENCE [LARGE SCALE GENOMIC DNA]</scope>
    <source>
        <strain evidence="1 2">CBS 119005</strain>
    </source>
</reference>
<protein>
    <submittedName>
        <fullName evidence="1">Membrane protein</fullName>
    </submittedName>
</protein>
<proteinExistence type="predicted"/>
<evidence type="ECO:0000313" key="2">
    <source>
        <dbReference type="Proteomes" id="UP001497700"/>
    </source>
</evidence>
<sequence length="264" mass="29226">MTSSWHFKNMHKSFAHLEWPRVPNSRAFQYACVYSVIPLGICLLGGPLASGFLPPPPPSWSAEQTVNHYRDHEKGIQAGAVLMVWSSFFYLTFTVAMSNHLQRIPNLHYAVKALQLVAGGVSSTFLLWTGLILALANYRLERDAETTQVLNDLFWFVVVMATPTFAAQYFAFGYGIFVDNSPKRQFPKAMGISNMITAILFIPPGVAAHIVKTGPMAWNGAVCFWLPLAVLCIQMGLDSICLVRAISLSTETDASEEVTIMETC</sequence>
<gene>
    <name evidence="1" type="ORF">F4820DRAFT_449153</name>
</gene>